<evidence type="ECO:0000313" key="2">
    <source>
        <dbReference type="EMBL" id="QHU33649.1"/>
    </source>
</evidence>
<dbReference type="EMBL" id="MN740560">
    <property type="protein sequence ID" value="QHU33649.1"/>
    <property type="molecule type" value="Genomic_DNA"/>
</dbReference>
<organism evidence="2">
    <name type="scientific">viral metagenome</name>
    <dbReference type="NCBI Taxonomy" id="1070528"/>
    <lineage>
        <taxon>unclassified sequences</taxon>
        <taxon>metagenomes</taxon>
        <taxon>organismal metagenomes</taxon>
    </lineage>
</organism>
<feature type="region of interest" description="Disordered" evidence="1">
    <location>
        <begin position="132"/>
        <end position="197"/>
    </location>
</feature>
<protein>
    <submittedName>
        <fullName evidence="2">Uncharacterized protein</fullName>
    </submittedName>
</protein>
<sequence>MKLKIVVRTQLINNEVLRVCKSRLRHHTDFDARTMYIIDKMTTLSNIMMENGIANKITTSALFNNIGVSLETAMQLCGSTEMEYTEMRNLKEIDVRSIISKSSTKRSNKAVTVIGNRTIVKAPSVVSVKQTQLMPPPIKPPSLVGKRPDENSSTILSAHNDSASSISRISKVSVRSTQSKVSNISKASSVRRPRSSV</sequence>
<proteinExistence type="predicted"/>
<feature type="compositionally biased region" description="Polar residues" evidence="1">
    <location>
        <begin position="151"/>
        <end position="161"/>
    </location>
</feature>
<reference evidence="2" key="1">
    <citation type="journal article" date="2020" name="Nature">
        <title>Giant virus diversity and host interactions through global metagenomics.</title>
        <authorList>
            <person name="Schulz F."/>
            <person name="Roux S."/>
            <person name="Paez-Espino D."/>
            <person name="Jungbluth S."/>
            <person name="Walsh D.A."/>
            <person name="Denef V.J."/>
            <person name="McMahon K.D."/>
            <person name="Konstantinidis K.T."/>
            <person name="Eloe-Fadrosh E.A."/>
            <person name="Kyrpides N.C."/>
            <person name="Woyke T."/>
        </authorList>
    </citation>
    <scope>NUCLEOTIDE SEQUENCE</scope>
    <source>
        <strain evidence="2">GVMAG-S-1016704-121</strain>
    </source>
</reference>
<accession>A0A6C0LSC0</accession>
<dbReference type="AlphaFoldDB" id="A0A6C0LSC0"/>
<feature type="compositionally biased region" description="Polar residues" evidence="1">
    <location>
        <begin position="177"/>
        <end position="188"/>
    </location>
</feature>
<feature type="compositionally biased region" description="Low complexity" evidence="1">
    <location>
        <begin position="162"/>
        <end position="176"/>
    </location>
</feature>
<evidence type="ECO:0000256" key="1">
    <source>
        <dbReference type="SAM" id="MobiDB-lite"/>
    </source>
</evidence>
<name>A0A6C0LSC0_9ZZZZ</name>